<proteinExistence type="predicted"/>
<reference evidence="4" key="1">
    <citation type="journal article" date="2019" name="Int. J. Syst. Evol. Microbiol.">
        <title>The Global Catalogue of Microorganisms (GCM) 10K type strain sequencing project: providing services to taxonomists for standard genome sequencing and annotation.</title>
        <authorList>
            <consortium name="The Broad Institute Genomics Platform"/>
            <consortium name="The Broad Institute Genome Sequencing Center for Infectious Disease"/>
            <person name="Wu L."/>
            <person name="Ma J."/>
        </authorList>
    </citation>
    <scope>NUCLEOTIDE SEQUENCE [LARGE SCALE GENOMIC DNA]</scope>
    <source>
        <strain evidence="4">KCTC 23917</strain>
    </source>
</reference>
<dbReference type="InterPro" id="IPR000073">
    <property type="entry name" value="AB_hydrolase_1"/>
</dbReference>
<evidence type="ECO:0000256" key="1">
    <source>
        <dbReference type="SAM" id="SignalP"/>
    </source>
</evidence>
<feature type="domain" description="AB hydrolase-1" evidence="2">
    <location>
        <begin position="73"/>
        <end position="320"/>
    </location>
</feature>
<keyword evidence="3" id="KW-0378">Hydrolase</keyword>
<sequence>MKNTRHILRNTLISTCFALGALSTIAMPLAAQAAGQTRTSATTQTAGVSAAETRTGMFYVQKRGVQNTQKPALILIPGLSCDADSWRNVLTAFEKDYAIYLVTFAGFGGRPVPEKLAAQPRQDFETSLLQLIREEKLNKPVLIGHSIGASLSQWFATQHSDQIRGVVAVDGLPVFPFSENAAGAQRTAMAAQMKQGMSSLQADAFAASQKNYMRTVGMIDPSNADFIAERAGKSDPATVASWMSDVYLNDFRADLPKISVPVLLISPYYAPDMQNSRFRDEAVKHAYWAELSKGIQQLTVKPVSDSRHFPMEDQPAVLNQAIRDFVTPLAK</sequence>
<dbReference type="PANTHER" id="PTHR43798:SF33">
    <property type="entry name" value="HYDROLASE, PUTATIVE (AFU_ORTHOLOGUE AFUA_2G14860)-RELATED"/>
    <property type="match status" value="1"/>
</dbReference>
<keyword evidence="4" id="KW-1185">Reference proteome</keyword>
<evidence type="ECO:0000259" key="2">
    <source>
        <dbReference type="Pfam" id="PF12697"/>
    </source>
</evidence>
<gene>
    <name evidence="3" type="ORF">GCM10010946_10950</name>
</gene>
<evidence type="ECO:0000313" key="3">
    <source>
        <dbReference type="EMBL" id="GGX35348.1"/>
    </source>
</evidence>
<dbReference type="PANTHER" id="PTHR43798">
    <property type="entry name" value="MONOACYLGLYCEROL LIPASE"/>
    <property type="match status" value="1"/>
</dbReference>
<feature type="chain" id="PRO_5046928150" evidence="1">
    <location>
        <begin position="34"/>
        <end position="331"/>
    </location>
</feature>
<dbReference type="EMBL" id="BMYU01000002">
    <property type="protein sequence ID" value="GGX35348.1"/>
    <property type="molecule type" value="Genomic_DNA"/>
</dbReference>
<feature type="signal peptide" evidence="1">
    <location>
        <begin position="1"/>
        <end position="33"/>
    </location>
</feature>
<dbReference type="SUPFAM" id="SSF53474">
    <property type="entry name" value="alpha/beta-Hydrolases"/>
    <property type="match status" value="1"/>
</dbReference>
<dbReference type="Gene3D" id="3.40.50.1820">
    <property type="entry name" value="alpha/beta hydrolase"/>
    <property type="match status" value="1"/>
</dbReference>
<dbReference type="InterPro" id="IPR050266">
    <property type="entry name" value="AB_hydrolase_sf"/>
</dbReference>
<dbReference type="GO" id="GO:0016787">
    <property type="term" value="F:hydrolase activity"/>
    <property type="evidence" value="ECO:0007669"/>
    <property type="project" value="UniProtKB-KW"/>
</dbReference>
<organism evidence="3 4">
    <name type="scientific">Undibacterium squillarum</name>
    <dbReference type="NCBI Taxonomy" id="1131567"/>
    <lineage>
        <taxon>Bacteria</taxon>
        <taxon>Pseudomonadati</taxon>
        <taxon>Pseudomonadota</taxon>
        <taxon>Betaproteobacteria</taxon>
        <taxon>Burkholderiales</taxon>
        <taxon>Oxalobacteraceae</taxon>
        <taxon>Undibacterium</taxon>
    </lineage>
</organism>
<dbReference type="RefSeq" id="WP_189356043.1">
    <property type="nucleotide sequence ID" value="NZ_BMYU01000002.1"/>
</dbReference>
<dbReference type="InterPro" id="IPR029058">
    <property type="entry name" value="AB_hydrolase_fold"/>
</dbReference>
<dbReference type="Pfam" id="PF12697">
    <property type="entry name" value="Abhydrolase_6"/>
    <property type="match status" value="1"/>
</dbReference>
<dbReference type="Proteomes" id="UP000653343">
    <property type="component" value="Unassembled WGS sequence"/>
</dbReference>
<protein>
    <submittedName>
        <fullName evidence="3">Alpha/beta hydrolase</fullName>
    </submittedName>
</protein>
<accession>A0ABQ2XWM9</accession>
<keyword evidence="1" id="KW-0732">Signal</keyword>
<comment type="caution">
    <text evidence="3">The sequence shown here is derived from an EMBL/GenBank/DDBJ whole genome shotgun (WGS) entry which is preliminary data.</text>
</comment>
<name>A0ABQ2XWM9_9BURK</name>
<evidence type="ECO:0000313" key="4">
    <source>
        <dbReference type="Proteomes" id="UP000653343"/>
    </source>
</evidence>